<evidence type="ECO:0000259" key="2">
    <source>
        <dbReference type="PROSITE" id="PS50995"/>
    </source>
</evidence>
<reference evidence="3 4" key="1">
    <citation type="submission" date="2019-03" db="EMBL/GenBank/DDBJ databases">
        <title>Ramlibacter henchirensis DSM 14656, whole genome shotgun sequence.</title>
        <authorList>
            <person name="Zhang X."/>
            <person name="Feng G."/>
            <person name="Zhu H."/>
        </authorList>
    </citation>
    <scope>NUCLEOTIDE SEQUENCE [LARGE SCALE GENOMIC DNA]</scope>
    <source>
        <strain evidence="3 4">DSM 14656</strain>
    </source>
</reference>
<keyword evidence="4" id="KW-1185">Reference proteome</keyword>
<dbReference type="InterPro" id="IPR000835">
    <property type="entry name" value="HTH_MarR-typ"/>
</dbReference>
<dbReference type="PROSITE" id="PS50995">
    <property type="entry name" value="HTH_MARR_2"/>
    <property type="match status" value="1"/>
</dbReference>
<feature type="region of interest" description="Disordered" evidence="1">
    <location>
        <begin position="1"/>
        <end position="21"/>
    </location>
</feature>
<gene>
    <name evidence="3" type="ORF">EZ313_19220</name>
</gene>
<dbReference type="AlphaFoldDB" id="A0A4Z0BRI2"/>
<dbReference type="PANTHER" id="PTHR33164">
    <property type="entry name" value="TRANSCRIPTIONAL REGULATOR, MARR FAMILY"/>
    <property type="match status" value="1"/>
</dbReference>
<sequence length="179" mass="20527">MHRRRRAFPARAPSPGERLSMDRHPLTALYDMPAHLIRRAHQHVTQVFEHEMGYLGITASQLGVLIAAHLQPGLQQRELAGTLYFDEATLGGMVGRLEAQGYIERRSSSRSTRGREIYLTPEGQRLYARIEPHVRNIQRELLSRLSGEERKQFLHLLSKVIAADNSHHQPRKPSTKETR</sequence>
<dbReference type="SUPFAM" id="SSF46785">
    <property type="entry name" value="Winged helix' DNA-binding domain"/>
    <property type="match status" value="1"/>
</dbReference>
<feature type="domain" description="HTH marR-type" evidence="2">
    <location>
        <begin position="30"/>
        <end position="162"/>
    </location>
</feature>
<dbReference type="OrthoDB" id="4549026at2"/>
<dbReference type="Gene3D" id="1.10.10.10">
    <property type="entry name" value="Winged helix-like DNA-binding domain superfamily/Winged helix DNA-binding domain"/>
    <property type="match status" value="1"/>
</dbReference>
<evidence type="ECO:0000256" key="1">
    <source>
        <dbReference type="SAM" id="MobiDB-lite"/>
    </source>
</evidence>
<dbReference type="InterPro" id="IPR036388">
    <property type="entry name" value="WH-like_DNA-bd_sf"/>
</dbReference>
<dbReference type="InterPro" id="IPR039422">
    <property type="entry name" value="MarR/SlyA-like"/>
</dbReference>
<name>A0A4Z0BRI2_9BURK</name>
<proteinExistence type="predicted"/>
<protein>
    <submittedName>
        <fullName evidence="3">MarR family transcriptional regulator</fullName>
    </submittedName>
</protein>
<dbReference type="PANTHER" id="PTHR33164:SF95">
    <property type="entry name" value="TRANSCRIPTIONAL REGULATOR"/>
    <property type="match status" value="1"/>
</dbReference>
<evidence type="ECO:0000313" key="3">
    <source>
        <dbReference type="EMBL" id="TFZ00589.1"/>
    </source>
</evidence>
<dbReference type="Pfam" id="PF12802">
    <property type="entry name" value="MarR_2"/>
    <property type="match status" value="1"/>
</dbReference>
<dbReference type="EMBL" id="SMLM01000003">
    <property type="protein sequence ID" value="TFZ00589.1"/>
    <property type="molecule type" value="Genomic_DNA"/>
</dbReference>
<evidence type="ECO:0000313" key="4">
    <source>
        <dbReference type="Proteomes" id="UP000298180"/>
    </source>
</evidence>
<dbReference type="InterPro" id="IPR036390">
    <property type="entry name" value="WH_DNA-bd_sf"/>
</dbReference>
<dbReference type="GO" id="GO:0006950">
    <property type="term" value="P:response to stress"/>
    <property type="evidence" value="ECO:0007669"/>
    <property type="project" value="TreeGrafter"/>
</dbReference>
<dbReference type="SMART" id="SM00347">
    <property type="entry name" value="HTH_MARR"/>
    <property type="match status" value="1"/>
</dbReference>
<comment type="caution">
    <text evidence="3">The sequence shown here is derived from an EMBL/GenBank/DDBJ whole genome shotgun (WGS) entry which is preliminary data.</text>
</comment>
<organism evidence="3 4">
    <name type="scientific">Ramlibacter henchirensis</name>
    <dbReference type="NCBI Taxonomy" id="204072"/>
    <lineage>
        <taxon>Bacteria</taxon>
        <taxon>Pseudomonadati</taxon>
        <taxon>Pseudomonadota</taxon>
        <taxon>Betaproteobacteria</taxon>
        <taxon>Burkholderiales</taxon>
        <taxon>Comamonadaceae</taxon>
        <taxon>Ramlibacter</taxon>
    </lineage>
</organism>
<dbReference type="PRINTS" id="PR00598">
    <property type="entry name" value="HTHMARR"/>
</dbReference>
<dbReference type="Proteomes" id="UP000298180">
    <property type="component" value="Unassembled WGS sequence"/>
</dbReference>
<dbReference type="GO" id="GO:0003700">
    <property type="term" value="F:DNA-binding transcription factor activity"/>
    <property type="evidence" value="ECO:0007669"/>
    <property type="project" value="InterPro"/>
</dbReference>
<accession>A0A4Z0BRI2</accession>